<proteinExistence type="inferred from homology"/>
<dbReference type="InterPro" id="IPR046953">
    <property type="entry name" value="Spore_GerAC-like_C"/>
</dbReference>
<keyword evidence="6" id="KW-0564">Palmitate</keyword>
<evidence type="ECO:0000256" key="5">
    <source>
        <dbReference type="ARBA" id="ARBA00023136"/>
    </source>
</evidence>
<protein>
    <submittedName>
        <fullName evidence="10">Spore germination protein YfkR</fullName>
    </submittedName>
</protein>
<dbReference type="InterPro" id="IPR057336">
    <property type="entry name" value="GerAC_N"/>
</dbReference>
<dbReference type="Pfam" id="PF05504">
    <property type="entry name" value="Spore_GerAC"/>
    <property type="match status" value="1"/>
</dbReference>
<accession>A0A919XLM3</accession>
<dbReference type="GO" id="GO:0016020">
    <property type="term" value="C:membrane"/>
    <property type="evidence" value="ECO:0007669"/>
    <property type="project" value="UniProtKB-SubCell"/>
</dbReference>
<name>A0A919XLM3_9BACL</name>
<dbReference type="Proteomes" id="UP000679779">
    <property type="component" value="Unassembled WGS sequence"/>
</dbReference>
<dbReference type="AlphaFoldDB" id="A0A919XLM3"/>
<evidence type="ECO:0000256" key="4">
    <source>
        <dbReference type="ARBA" id="ARBA00022729"/>
    </source>
</evidence>
<evidence type="ECO:0000256" key="2">
    <source>
        <dbReference type="ARBA" id="ARBA00007886"/>
    </source>
</evidence>
<evidence type="ECO:0000256" key="6">
    <source>
        <dbReference type="ARBA" id="ARBA00023139"/>
    </source>
</evidence>
<evidence type="ECO:0000256" key="1">
    <source>
        <dbReference type="ARBA" id="ARBA00004635"/>
    </source>
</evidence>
<dbReference type="InterPro" id="IPR038501">
    <property type="entry name" value="Spore_GerAC_C_sf"/>
</dbReference>
<dbReference type="Gene3D" id="3.30.300.210">
    <property type="entry name" value="Nutrient germinant receptor protein C, domain 3"/>
    <property type="match status" value="1"/>
</dbReference>
<dbReference type="RefSeq" id="WP_212958204.1">
    <property type="nucleotide sequence ID" value="NZ_BORQ01000005.1"/>
</dbReference>
<organism evidence="10 11">
    <name type="scientific">Paenibacillus albilobatus</name>
    <dbReference type="NCBI Taxonomy" id="2716884"/>
    <lineage>
        <taxon>Bacteria</taxon>
        <taxon>Bacillati</taxon>
        <taxon>Bacillota</taxon>
        <taxon>Bacilli</taxon>
        <taxon>Bacillales</taxon>
        <taxon>Paenibacillaceae</taxon>
        <taxon>Paenibacillus</taxon>
    </lineage>
</organism>
<evidence type="ECO:0000256" key="3">
    <source>
        <dbReference type="ARBA" id="ARBA00022544"/>
    </source>
</evidence>
<keyword evidence="3" id="KW-0309">Germination</keyword>
<reference evidence="10" key="1">
    <citation type="submission" date="2021-03" db="EMBL/GenBank/DDBJ databases">
        <title>Antimicrobial resistance genes in bacteria isolated from Japanese honey, and their potential for conferring macrolide and lincosamide resistance in the American foulbrood pathogen Paenibacillus larvae.</title>
        <authorList>
            <person name="Okamoto M."/>
            <person name="Kumagai M."/>
            <person name="Kanamori H."/>
            <person name="Takamatsu D."/>
        </authorList>
    </citation>
    <scope>NUCLEOTIDE SEQUENCE</scope>
    <source>
        <strain evidence="10">J2TS6</strain>
    </source>
</reference>
<evidence type="ECO:0000259" key="9">
    <source>
        <dbReference type="Pfam" id="PF25198"/>
    </source>
</evidence>
<sequence length="398" mass="43935">MKKVCTAGLLLCVSLGLTGCWDRTEINDIAFVIGSCVDKEDGLYRSTLQIALPGSLGGSGSEGGGGGTAGNKKYYLESKTGITLRNANLKIQAGNSRKLSYAHRRTLLVGEDFARGGINQMLDQFARIPQNRLSSLVAITEGPAYKIMDASAPMEQFPSEMIRELMNQLTRRPITLKRLANDLLTTGVDVSLPYISLQQAVPESVGDKKEKKNIQITGLALFTGERFAGILKGSEVKMILLAMNQSKSSDVVVPSPIGKGYITLMFTESMVTLSPVIHGDNITMHMDILAKGSVIENNSNYDLGNEKHMNRLEQEASKEMIAQIRSGLHKLQDEYHSDALGFGRTIHEKKPRDWDRLKNRWAELYPKVNVVINTNLHVENIGAVNKPFGRRDVELHHE</sequence>
<evidence type="ECO:0000259" key="8">
    <source>
        <dbReference type="Pfam" id="PF05504"/>
    </source>
</evidence>
<keyword evidence="5" id="KW-0472">Membrane</keyword>
<dbReference type="NCBIfam" id="TIGR02887">
    <property type="entry name" value="spore_ger_x_C"/>
    <property type="match status" value="1"/>
</dbReference>
<evidence type="ECO:0000313" key="10">
    <source>
        <dbReference type="EMBL" id="GIO33060.1"/>
    </source>
</evidence>
<keyword evidence="7" id="KW-0449">Lipoprotein</keyword>
<gene>
    <name evidence="10" type="primary">yfkR_1</name>
    <name evidence="10" type="ORF">J2TS6_42010</name>
</gene>
<dbReference type="PANTHER" id="PTHR35789:SF1">
    <property type="entry name" value="SPORE GERMINATION PROTEIN B3"/>
    <property type="match status" value="1"/>
</dbReference>
<comment type="similarity">
    <text evidence="2">Belongs to the GerABKC lipoprotein family.</text>
</comment>
<keyword evidence="4" id="KW-0732">Signal</keyword>
<dbReference type="EMBL" id="BORQ01000005">
    <property type="protein sequence ID" value="GIO33060.1"/>
    <property type="molecule type" value="Genomic_DNA"/>
</dbReference>
<dbReference type="PANTHER" id="PTHR35789">
    <property type="entry name" value="SPORE GERMINATION PROTEIN B3"/>
    <property type="match status" value="1"/>
</dbReference>
<evidence type="ECO:0000256" key="7">
    <source>
        <dbReference type="ARBA" id="ARBA00023288"/>
    </source>
</evidence>
<dbReference type="Pfam" id="PF25198">
    <property type="entry name" value="Spore_GerAC_N"/>
    <property type="match status" value="1"/>
</dbReference>
<keyword evidence="11" id="KW-1185">Reference proteome</keyword>
<dbReference type="InterPro" id="IPR008844">
    <property type="entry name" value="Spore_GerAC-like"/>
</dbReference>
<dbReference type="GO" id="GO:0009847">
    <property type="term" value="P:spore germination"/>
    <property type="evidence" value="ECO:0007669"/>
    <property type="project" value="InterPro"/>
</dbReference>
<evidence type="ECO:0000313" key="11">
    <source>
        <dbReference type="Proteomes" id="UP000679779"/>
    </source>
</evidence>
<feature type="domain" description="Spore germination protein N-terminal" evidence="9">
    <location>
        <begin position="22"/>
        <end position="196"/>
    </location>
</feature>
<comment type="caution">
    <text evidence="10">The sequence shown here is derived from an EMBL/GenBank/DDBJ whole genome shotgun (WGS) entry which is preliminary data.</text>
</comment>
<comment type="subcellular location">
    <subcellularLocation>
        <location evidence="1">Membrane</location>
        <topology evidence="1">Lipid-anchor</topology>
    </subcellularLocation>
</comment>
<dbReference type="PROSITE" id="PS51257">
    <property type="entry name" value="PROKAR_LIPOPROTEIN"/>
    <property type="match status" value="1"/>
</dbReference>
<feature type="domain" description="Spore germination GerAC-like C-terminal" evidence="8">
    <location>
        <begin position="217"/>
        <end position="382"/>
    </location>
</feature>